<evidence type="ECO:0000256" key="2">
    <source>
        <dbReference type="SAM" id="SignalP"/>
    </source>
</evidence>
<organism evidence="4 5">
    <name type="scientific">Rhodohalobacter mucosus</name>
    <dbReference type="NCBI Taxonomy" id="2079485"/>
    <lineage>
        <taxon>Bacteria</taxon>
        <taxon>Pseudomonadati</taxon>
        <taxon>Balneolota</taxon>
        <taxon>Balneolia</taxon>
        <taxon>Balneolales</taxon>
        <taxon>Balneolaceae</taxon>
        <taxon>Rhodohalobacter</taxon>
    </lineage>
</organism>
<protein>
    <recommendedName>
        <fullName evidence="3">LTD domain-containing protein</fullName>
    </recommendedName>
</protein>
<dbReference type="InterPro" id="IPR001322">
    <property type="entry name" value="Lamin_tail_dom"/>
</dbReference>
<keyword evidence="2" id="KW-0732">Signal</keyword>
<keyword evidence="5" id="KW-1185">Reference proteome</keyword>
<dbReference type="Pfam" id="PF13585">
    <property type="entry name" value="CHU_C"/>
    <property type="match status" value="1"/>
</dbReference>
<dbReference type="PROSITE" id="PS51841">
    <property type="entry name" value="LTD"/>
    <property type="match status" value="1"/>
</dbReference>
<dbReference type="EMBL" id="QGGB01000010">
    <property type="protein sequence ID" value="PWN05381.1"/>
    <property type="molecule type" value="Genomic_DNA"/>
</dbReference>
<dbReference type="InterPro" id="IPR036415">
    <property type="entry name" value="Lamin_tail_dom_sf"/>
</dbReference>
<feature type="chain" id="PRO_5016395556" description="LTD domain-containing protein" evidence="2">
    <location>
        <begin position="26"/>
        <end position="599"/>
    </location>
</feature>
<dbReference type="AlphaFoldDB" id="A0A316TNZ5"/>
<name>A0A316TNZ5_9BACT</name>
<dbReference type="Gene3D" id="2.60.40.4070">
    <property type="match status" value="1"/>
</dbReference>
<reference evidence="4 5" key="1">
    <citation type="submission" date="2018-05" db="EMBL/GenBank/DDBJ databases">
        <title>Rhodohalobacter halophilus gen. nov., sp. nov., a moderately halophilic member of the family Balneolaceae.</title>
        <authorList>
            <person name="Liu Z.-W."/>
        </authorList>
    </citation>
    <scope>NUCLEOTIDE SEQUENCE [LARGE SCALE GENOMIC DNA]</scope>
    <source>
        <strain evidence="4 5">8A47</strain>
    </source>
</reference>
<evidence type="ECO:0000256" key="1">
    <source>
        <dbReference type="SAM" id="MobiDB-lite"/>
    </source>
</evidence>
<proteinExistence type="predicted"/>
<evidence type="ECO:0000313" key="5">
    <source>
        <dbReference type="Proteomes" id="UP000245533"/>
    </source>
</evidence>
<evidence type="ECO:0000259" key="3">
    <source>
        <dbReference type="PROSITE" id="PS51841"/>
    </source>
</evidence>
<comment type="caution">
    <text evidence="4">The sequence shown here is derived from an EMBL/GenBank/DDBJ whole genome shotgun (WGS) entry which is preliminary data.</text>
</comment>
<feature type="signal peptide" evidence="2">
    <location>
        <begin position="1"/>
        <end position="25"/>
    </location>
</feature>
<feature type="domain" description="LTD" evidence="3">
    <location>
        <begin position="40"/>
        <end position="156"/>
    </location>
</feature>
<sequence>MFSVCTSFTSCLSLLLYLAFFWPHAAFSNSSSDPSIVESESRNVKESPPIRVVINELLYRREAAGKPEFVELFNMGDEPIRLEGWLLEDSETSSRLPGEAVIQPGGYLVFTDQKSFANKSELTFYLGSWPGFSNAGDAVVLRNPTGVTADSVRYSPEWTEPRAGPGVSLERKDPSALSHDPSNWAVSLHPNGSTPGEINTVFEVDRRGPTAVFARVQNNRIETIFSEFILITPNTRFSVNGRPVVLHEYQQAGADRVVLSHNPGSADTELIVRAENITDFQGNQTVSTELPVARKPAPGDLVFAEIMYHELPEDTLTGAAQSEYLEIANSSSFSVSLEGIYIRESTDSDGNYRYILLTDTRHKYLSPGEQAVIYPETGNIPYHLSRTGLYFGASETLNRRSLRAERMTLSLVNTGKELYLAESSGSILDFIHYDPAWHNPNIVDTRGISLERISLHNDSNHGDNWTSSSAELGGTPAEVNSVNQSRKIADAGSGRITLQPNPFSPDADGIDDILSIRYELDQPDYLLKVRIYDRYGRLIHKLADSFRAGYSGELQWDGYTAAGNQNRIGIYIVWVEAYHSANGSREVLKEAVVLARRLD</sequence>
<dbReference type="Gene3D" id="2.60.40.1260">
    <property type="entry name" value="Lamin Tail domain"/>
    <property type="match status" value="1"/>
</dbReference>
<feature type="region of interest" description="Disordered" evidence="1">
    <location>
        <begin position="460"/>
        <end position="481"/>
    </location>
</feature>
<dbReference type="Pfam" id="PF00932">
    <property type="entry name" value="LTD"/>
    <property type="match status" value="2"/>
</dbReference>
<dbReference type="SUPFAM" id="SSF74853">
    <property type="entry name" value="Lamin A/C globular tail domain"/>
    <property type="match status" value="1"/>
</dbReference>
<gene>
    <name evidence="4" type="ORF">DDZ15_15045</name>
</gene>
<evidence type="ECO:0000313" key="4">
    <source>
        <dbReference type="EMBL" id="PWN05381.1"/>
    </source>
</evidence>
<feature type="region of interest" description="Disordered" evidence="1">
    <location>
        <begin position="156"/>
        <end position="181"/>
    </location>
</feature>
<dbReference type="Proteomes" id="UP000245533">
    <property type="component" value="Unassembled WGS sequence"/>
</dbReference>
<accession>A0A316TNZ5</accession>